<dbReference type="GO" id="GO:0007166">
    <property type="term" value="P:cell surface receptor signaling pathway"/>
    <property type="evidence" value="ECO:0007669"/>
    <property type="project" value="InterPro"/>
</dbReference>
<evidence type="ECO:0000256" key="26">
    <source>
        <dbReference type="SAM" id="Phobius"/>
    </source>
</evidence>
<feature type="domain" description="G-protein coupled receptors family 2 profile 1" evidence="28">
    <location>
        <begin position="210"/>
        <end position="277"/>
    </location>
</feature>
<dbReference type="Gene3D" id="1.20.1070.10">
    <property type="entry name" value="Rhodopsin 7-helix transmembrane proteins"/>
    <property type="match status" value="1"/>
</dbReference>
<keyword evidence="32" id="KW-1185">Reference proteome</keyword>
<dbReference type="PRINTS" id="PR01350">
    <property type="entry name" value="CTRFAMILY"/>
</dbReference>
<dbReference type="EMBL" id="JAATJV010164300">
    <property type="protein sequence ID" value="MBZ3871320.1"/>
    <property type="molecule type" value="Genomic_DNA"/>
</dbReference>
<protein>
    <recommendedName>
        <fullName evidence="4">Calcitonin receptor</fullName>
    </recommendedName>
    <alternativeName>
        <fullName evidence="25">Tissue factor pathway inhibitor 2</fullName>
    </alternativeName>
</protein>
<feature type="chain" id="PRO_5041229235" description="Calcitonin receptor" evidence="27">
    <location>
        <begin position="23"/>
        <end position="614"/>
    </location>
</feature>
<feature type="transmembrane region" description="Helical" evidence="26">
    <location>
        <begin position="373"/>
        <end position="393"/>
    </location>
</feature>
<evidence type="ECO:0000256" key="21">
    <source>
        <dbReference type="ARBA" id="ARBA00049588"/>
    </source>
</evidence>
<dbReference type="FunFam" id="1.20.1070.10:FF:000149">
    <property type="entry name" value="Calcitonin receptor"/>
    <property type="match status" value="1"/>
</dbReference>
<feature type="transmembrane region" description="Helical" evidence="26">
    <location>
        <begin position="435"/>
        <end position="459"/>
    </location>
</feature>
<feature type="signal peptide" evidence="27">
    <location>
        <begin position="1"/>
        <end position="22"/>
    </location>
</feature>
<dbReference type="GO" id="GO:0007204">
    <property type="term" value="P:positive regulation of cytosolic calcium ion concentration"/>
    <property type="evidence" value="ECO:0007669"/>
    <property type="project" value="TreeGrafter"/>
</dbReference>
<evidence type="ECO:0000256" key="4">
    <source>
        <dbReference type="ARBA" id="ARBA00017333"/>
    </source>
</evidence>
<dbReference type="SUPFAM" id="SSF111418">
    <property type="entry name" value="Hormone receptor domain"/>
    <property type="match status" value="1"/>
</dbReference>
<keyword evidence="9" id="KW-0356">Hemostasis</keyword>
<dbReference type="SUPFAM" id="SSF81321">
    <property type="entry name" value="Family A G protein-coupled receptor-like"/>
    <property type="match status" value="1"/>
</dbReference>
<feature type="transmembrane region" description="Helical" evidence="26">
    <location>
        <begin position="400"/>
        <end position="423"/>
    </location>
</feature>
<keyword evidence="8 26" id="KW-0812">Transmembrane</keyword>
<organism evidence="31 32">
    <name type="scientific">Sciurus carolinensis</name>
    <name type="common">Eastern gray squirrel</name>
    <dbReference type="NCBI Taxonomy" id="30640"/>
    <lineage>
        <taxon>Eukaryota</taxon>
        <taxon>Metazoa</taxon>
        <taxon>Chordata</taxon>
        <taxon>Craniata</taxon>
        <taxon>Vertebrata</taxon>
        <taxon>Euteleostomi</taxon>
        <taxon>Mammalia</taxon>
        <taxon>Eutheria</taxon>
        <taxon>Euarchontoglires</taxon>
        <taxon>Glires</taxon>
        <taxon>Rodentia</taxon>
        <taxon>Sciuromorpha</taxon>
        <taxon>Sciuridae</taxon>
        <taxon>Sciurinae</taxon>
        <taxon>Sciurini</taxon>
        <taxon>Sciurus</taxon>
    </lineage>
</organism>
<keyword evidence="14" id="KW-0297">G-protein coupled receptor</keyword>
<evidence type="ECO:0000259" key="30">
    <source>
        <dbReference type="PROSITE" id="PS50279"/>
    </source>
</evidence>
<evidence type="ECO:0000313" key="32">
    <source>
        <dbReference type="Proteomes" id="UP001166674"/>
    </source>
</evidence>
<feature type="domain" description="BPTI/Kunitz inhibitor" evidence="30">
    <location>
        <begin position="155"/>
        <end position="205"/>
    </location>
</feature>
<keyword evidence="12" id="KW-0722">Serine protease inhibitor</keyword>
<comment type="similarity">
    <text evidence="3">Belongs to the G-protein coupled receptor 2 family.</text>
</comment>
<reference evidence="31" key="1">
    <citation type="submission" date="2020-03" db="EMBL/GenBank/DDBJ databases">
        <title>Studies in the Genomics of Life Span.</title>
        <authorList>
            <person name="Glass D."/>
        </authorList>
    </citation>
    <scope>NUCLEOTIDE SEQUENCE</scope>
    <source>
        <strain evidence="31">SUZIE</strain>
        <tissue evidence="31">Muscle</tissue>
    </source>
</reference>
<keyword evidence="15" id="KW-0094">Blood coagulation</keyword>
<dbReference type="InterPro" id="IPR001879">
    <property type="entry name" value="GPCR_2_extracellular_dom"/>
</dbReference>
<dbReference type="CDD" id="cd22615">
    <property type="entry name" value="Kunitz_TFPI1_TFPI2_3-like"/>
    <property type="match status" value="1"/>
</dbReference>
<evidence type="ECO:0000256" key="27">
    <source>
        <dbReference type="SAM" id="SignalP"/>
    </source>
</evidence>
<feature type="transmembrane region" description="Helical" evidence="26">
    <location>
        <begin position="513"/>
        <end position="533"/>
    </location>
</feature>
<dbReference type="PRINTS" id="PR00249">
    <property type="entry name" value="GPCRSECRETIN"/>
</dbReference>
<dbReference type="PROSITE" id="PS50279">
    <property type="entry name" value="BPTI_KUNITZ_2"/>
    <property type="match status" value="3"/>
</dbReference>
<dbReference type="GO" id="GO:0007189">
    <property type="term" value="P:adenylate cyclase-activating G protein-coupled receptor signaling pathway"/>
    <property type="evidence" value="ECO:0007669"/>
    <property type="project" value="TreeGrafter"/>
</dbReference>
<gene>
    <name evidence="31" type="ORF">SUZIE_112350</name>
</gene>
<comment type="function">
    <text evidence="21">G protein-coupled receptor activated by ligand peptides amylin (IAPP), calcitonin (CT/CALCA) and calcitonin gene-related peptide type 1 (CGRP1/CALCA). CALCR interacts with receptor-activity-modifying proteins RAMP1, 2 and 3 to form receptor complexes AMYR1, 2 and 3, respectively. IAPP, CT and CGRP1 activate CALCR and AMYRs with distinct modes of receptor activation resulting in specific phenotypes. Ligand binding causes a conformation change that triggers signaling via guanine nucleotide-binding proteins (G proteins) and modulates the activity of downstream effectors. Activates cAMP-dependent pathway.</text>
</comment>
<dbReference type="SUPFAM" id="SSF57362">
    <property type="entry name" value="BPTI-like"/>
    <property type="match status" value="3"/>
</dbReference>
<evidence type="ECO:0000256" key="22">
    <source>
        <dbReference type="ARBA" id="ARBA00049701"/>
    </source>
</evidence>
<evidence type="ECO:0000256" key="16">
    <source>
        <dbReference type="ARBA" id="ARBA00023136"/>
    </source>
</evidence>
<keyword evidence="11" id="KW-0677">Repeat</keyword>
<name>A0AA41SSS2_SCICA</name>
<comment type="subunit">
    <text evidence="24">Finds in a complex with ABCB1, TFPI2 and PPP2R3C; leading to the dephosphorylation of ABCB1.</text>
</comment>
<dbReference type="PRINTS" id="PR00361">
    <property type="entry name" value="CALCITONINR"/>
</dbReference>
<evidence type="ECO:0000256" key="8">
    <source>
        <dbReference type="ARBA" id="ARBA00022692"/>
    </source>
</evidence>
<dbReference type="GO" id="GO:0005886">
    <property type="term" value="C:plasma membrane"/>
    <property type="evidence" value="ECO:0007669"/>
    <property type="project" value="UniProtKB-SubCell"/>
</dbReference>
<comment type="function">
    <text evidence="23">May play a role in the regulation of plasmin-mediated matrix remodeling. Inhibits trypsin, plasmin, factor VIIa/tissue factor and weakly factor Xa. Has no effect on thrombin.</text>
</comment>
<keyword evidence="18 31" id="KW-0675">Receptor</keyword>
<proteinExistence type="inferred from homology"/>
<evidence type="ECO:0000256" key="14">
    <source>
        <dbReference type="ARBA" id="ARBA00023040"/>
    </source>
</evidence>
<evidence type="ECO:0000313" key="31">
    <source>
        <dbReference type="EMBL" id="MBZ3871320.1"/>
    </source>
</evidence>
<evidence type="ECO:0000259" key="28">
    <source>
        <dbReference type="PROSITE" id="PS50227"/>
    </source>
</evidence>
<feature type="transmembrane region" description="Helical" evidence="26">
    <location>
        <begin position="327"/>
        <end position="345"/>
    </location>
</feature>
<keyword evidence="7" id="KW-0646">Protease inhibitor</keyword>
<feature type="domain" description="BPTI/Kunitz inhibitor" evidence="30">
    <location>
        <begin position="36"/>
        <end position="86"/>
    </location>
</feature>
<dbReference type="Gene3D" id="4.10.410.10">
    <property type="entry name" value="Pancreatic trypsin inhibitor Kunitz domain"/>
    <property type="match status" value="3"/>
</dbReference>
<dbReference type="PROSITE" id="PS00280">
    <property type="entry name" value="BPTI_KUNITZ_1"/>
    <property type="match status" value="2"/>
</dbReference>
<dbReference type="Gene3D" id="4.10.1240.10">
    <property type="entry name" value="GPCR, family 2, extracellular hormone receptor domain"/>
    <property type="match status" value="1"/>
</dbReference>
<dbReference type="SMART" id="SM00131">
    <property type="entry name" value="KU"/>
    <property type="match status" value="3"/>
</dbReference>
<dbReference type="PROSITE" id="PS50227">
    <property type="entry name" value="G_PROTEIN_RECEP_F2_3"/>
    <property type="match status" value="1"/>
</dbReference>
<dbReference type="PROSITE" id="PS00649">
    <property type="entry name" value="G_PROTEIN_RECEP_F2_1"/>
    <property type="match status" value="1"/>
</dbReference>
<evidence type="ECO:0000256" key="20">
    <source>
        <dbReference type="ARBA" id="ARBA00023224"/>
    </source>
</evidence>
<dbReference type="FunFam" id="4.10.410.10:FF:000011">
    <property type="entry name" value="Tissue factor pathway inhibitor"/>
    <property type="match status" value="1"/>
</dbReference>
<dbReference type="InterPro" id="IPR020901">
    <property type="entry name" value="Prtase_inh_Kunz-CS"/>
</dbReference>
<dbReference type="AlphaFoldDB" id="A0AA41SSS2"/>
<dbReference type="Proteomes" id="UP001166674">
    <property type="component" value="Unassembled WGS sequence"/>
</dbReference>
<dbReference type="PROSITE" id="PS00650">
    <property type="entry name" value="G_PROTEIN_RECEP_F2_2"/>
    <property type="match status" value="1"/>
</dbReference>
<evidence type="ECO:0000256" key="18">
    <source>
        <dbReference type="ARBA" id="ARBA00023170"/>
    </source>
</evidence>
<dbReference type="InterPro" id="IPR017981">
    <property type="entry name" value="GPCR_2-like_7TM"/>
</dbReference>
<keyword evidence="5" id="KW-1003">Cell membrane</keyword>
<feature type="domain" description="BPTI/Kunitz inhibitor" evidence="30">
    <location>
        <begin position="96"/>
        <end position="146"/>
    </location>
</feature>
<evidence type="ECO:0000256" key="13">
    <source>
        <dbReference type="ARBA" id="ARBA00022989"/>
    </source>
</evidence>
<evidence type="ECO:0000259" key="29">
    <source>
        <dbReference type="PROSITE" id="PS50261"/>
    </source>
</evidence>
<feature type="domain" description="G-protein coupled receptors family 2 profile 2" evidence="29">
    <location>
        <begin position="287"/>
        <end position="534"/>
    </location>
</feature>
<evidence type="ECO:0000256" key="10">
    <source>
        <dbReference type="ARBA" id="ARBA00022729"/>
    </source>
</evidence>
<dbReference type="InterPro" id="IPR002223">
    <property type="entry name" value="Kunitz_BPTI"/>
</dbReference>
<dbReference type="InterPro" id="IPR036445">
    <property type="entry name" value="GPCR_2_extracell_dom_sf"/>
</dbReference>
<evidence type="ECO:0000256" key="12">
    <source>
        <dbReference type="ARBA" id="ARBA00022900"/>
    </source>
</evidence>
<evidence type="ECO:0000256" key="19">
    <source>
        <dbReference type="ARBA" id="ARBA00023180"/>
    </source>
</evidence>
<dbReference type="PANTHER" id="PTHR45620:SF8">
    <property type="entry name" value="CALCITONIN RECEPTOR"/>
    <property type="match status" value="1"/>
</dbReference>
<dbReference type="InterPro" id="IPR000832">
    <property type="entry name" value="GPCR_2_secretin-like"/>
</dbReference>
<comment type="caution">
    <text evidence="31">The sequence shown here is derived from an EMBL/GenBank/DDBJ whole genome shotgun (WGS) entry which is preliminary data.</text>
</comment>
<comment type="subunit">
    <text evidence="22">Heterodimer of CALCR and RAMP1, RAMP2 or RAMP3; the receptor complexes function as AMYR1, AMYR2 and AMYR3 receptors, respectively, and respond to amylin/IAPP, calcitonin/CT and CGRP1 ligands. Interacts with GPRASP2.</text>
</comment>
<dbReference type="FunFam" id="4.10.410.10:FF:000004">
    <property type="entry name" value="Tissue factor pathway inhibitor"/>
    <property type="match status" value="1"/>
</dbReference>
<dbReference type="GO" id="GO:0004948">
    <property type="term" value="F:calcitonin receptor activity"/>
    <property type="evidence" value="ECO:0007669"/>
    <property type="project" value="InterPro"/>
</dbReference>
<evidence type="ECO:0000256" key="11">
    <source>
        <dbReference type="ARBA" id="ARBA00022737"/>
    </source>
</evidence>
<sequence>MDTVRRLALMFLPLLLIGAVPGRLGQAHIGNNAEICLLPPEEGPCRARIPSYYYDRHTQSCRQFIYGGCKGNANNFETWAACDEACWRIEKVPHICRLEVNENICEEPREMYFFNLMTMTCEKFMSGGCNRNENQFSDEASCMDFCAPKKSPIFCYSPKDEGLCSANVTRYYFNTRYKACVAFTYSGCGGNDNNFVNMKDCTRVCAKGPYCNRTWDGWMCWDDTPAGVLTFQYCPDYFPDFDPTERVTKYCDEHGVWFKHPNNNRTWSNYTMCNAFTPEKLQNAYVLYYLAIVGHSLSIFTLVISLGIFVFFRSLGCQRVTLHKNMFLTYILNSMIIIIHLVEVVPNGDLVRRDPVSCKILHFFHQYMMACNYFWMLCEGIYLHTLIVVAVFTEEQRLRWYYLLGWGFPLVPTTIHAITRALYFNDNCWLSVETHLLYIIHGPVMAALVVNFFFLLNIVRVLVTKMRENHEAESHMYLKAVKATMILVPLLGIQFVVFPWRPSNKMLGKIYDYLMHSLIHFQGFFVATIYCFCNNEVQTTVKRQWAQFKIQWNQRWGRRPARRSAARAAAAAAEAGDIPVYICHQEPRNDPANNQGEEGAEIIALNVIEQESSA</sequence>
<evidence type="ECO:0000256" key="6">
    <source>
        <dbReference type="ARBA" id="ARBA00022525"/>
    </source>
</evidence>
<feature type="transmembrane region" description="Helical" evidence="26">
    <location>
        <begin position="480"/>
        <end position="501"/>
    </location>
</feature>
<dbReference type="InterPro" id="IPR001688">
    <property type="entry name" value="GPCR_2_calcitonin_rcpt"/>
</dbReference>
<dbReference type="FunFam" id="4.10.410.10:FF:000018">
    <property type="entry name" value="Tissue factor pathway inhibitor"/>
    <property type="match status" value="1"/>
</dbReference>
<dbReference type="CDD" id="cd15274">
    <property type="entry name" value="7tmB1_calcitonin_R"/>
    <property type="match status" value="1"/>
</dbReference>
<dbReference type="GO" id="GO:0004867">
    <property type="term" value="F:serine-type endopeptidase inhibitor activity"/>
    <property type="evidence" value="ECO:0007669"/>
    <property type="project" value="UniProtKB-KW"/>
</dbReference>
<dbReference type="Pfam" id="PF00002">
    <property type="entry name" value="7tm_2"/>
    <property type="match status" value="1"/>
</dbReference>
<evidence type="ECO:0000256" key="25">
    <source>
        <dbReference type="ARBA" id="ARBA00068244"/>
    </source>
</evidence>
<evidence type="ECO:0000256" key="24">
    <source>
        <dbReference type="ARBA" id="ARBA00065443"/>
    </source>
</evidence>
<comment type="subcellular location">
    <subcellularLocation>
        <location evidence="2">Cell membrane</location>
        <topology evidence="2">Multi-pass membrane protein</topology>
    </subcellularLocation>
    <subcellularLocation>
        <location evidence="1">Secreted</location>
    </subcellularLocation>
</comment>
<evidence type="ECO:0000256" key="23">
    <source>
        <dbReference type="ARBA" id="ARBA00060238"/>
    </source>
</evidence>
<dbReference type="InterPro" id="IPR036880">
    <property type="entry name" value="Kunitz_BPTI_sf"/>
</dbReference>
<dbReference type="GO" id="GO:0005576">
    <property type="term" value="C:extracellular region"/>
    <property type="evidence" value="ECO:0007669"/>
    <property type="project" value="UniProtKB-SubCell"/>
</dbReference>
<dbReference type="PANTHER" id="PTHR45620">
    <property type="entry name" value="PDF RECEPTOR-LIKE PROTEIN-RELATED"/>
    <property type="match status" value="1"/>
</dbReference>
<dbReference type="PROSITE" id="PS50261">
    <property type="entry name" value="G_PROTEIN_RECEP_F2_4"/>
    <property type="match status" value="1"/>
</dbReference>
<keyword evidence="17" id="KW-1015">Disulfide bond</keyword>
<dbReference type="PRINTS" id="PR00759">
    <property type="entry name" value="BASICPTASE"/>
</dbReference>
<evidence type="ECO:0000256" key="7">
    <source>
        <dbReference type="ARBA" id="ARBA00022690"/>
    </source>
</evidence>
<dbReference type="InterPro" id="IPR003287">
    <property type="entry name" value="GPCR_2_calcitonin_rcpt_fam"/>
</dbReference>
<keyword evidence="20" id="KW-0807">Transducer</keyword>
<keyword evidence="16 26" id="KW-0472">Membrane</keyword>
<keyword evidence="19" id="KW-0325">Glycoprotein</keyword>
<dbReference type="InterPro" id="IPR017983">
    <property type="entry name" value="GPCR_2_secretin-like_CS"/>
</dbReference>
<dbReference type="Pfam" id="PF00014">
    <property type="entry name" value="Kunitz_BPTI"/>
    <property type="match status" value="3"/>
</dbReference>
<dbReference type="GO" id="GO:0007596">
    <property type="term" value="P:blood coagulation"/>
    <property type="evidence" value="ECO:0007669"/>
    <property type="project" value="UniProtKB-KW"/>
</dbReference>
<evidence type="ECO:0000256" key="2">
    <source>
        <dbReference type="ARBA" id="ARBA00004651"/>
    </source>
</evidence>
<evidence type="ECO:0000256" key="9">
    <source>
        <dbReference type="ARBA" id="ARBA00022696"/>
    </source>
</evidence>
<dbReference type="GO" id="GO:0030424">
    <property type="term" value="C:axon"/>
    <property type="evidence" value="ECO:0007669"/>
    <property type="project" value="TreeGrafter"/>
</dbReference>
<dbReference type="InterPro" id="IPR050332">
    <property type="entry name" value="GPCR_2"/>
</dbReference>
<accession>A0AA41SSS2</accession>
<evidence type="ECO:0000256" key="3">
    <source>
        <dbReference type="ARBA" id="ARBA00005314"/>
    </source>
</evidence>
<keyword evidence="6" id="KW-0964">Secreted</keyword>
<evidence type="ECO:0000256" key="15">
    <source>
        <dbReference type="ARBA" id="ARBA00023084"/>
    </source>
</evidence>
<keyword evidence="13 26" id="KW-1133">Transmembrane helix</keyword>
<evidence type="ECO:0000256" key="17">
    <source>
        <dbReference type="ARBA" id="ARBA00023157"/>
    </source>
</evidence>
<evidence type="ECO:0000256" key="1">
    <source>
        <dbReference type="ARBA" id="ARBA00004613"/>
    </source>
</evidence>
<dbReference type="SMART" id="SM00008">
    <property type="entry name" value="HormR"/>
    <property type="match status" value="1"/>
</dbReference>
<feature type="transmembrane region" description="Helical" evidence="26">
    <location>
        <begin position="286"/>
        <end position="315"/>
    </location>
</feature>
<keyword evidence="10 27" id="KW-0732">Signal</keyword>
<dbReference type="CDD" id="cd22616">
    <property type="entry name" value="Kunitz_TFPI2_1-like"/>
    <property type="match status" value="1"/>
</dbReference>
<evidence type="ECO:0000256" key="5">
    <source>
        <dbReference type="ARBA" id="ARBA00022475"/>
    </source>
</evidence>
<dbReference type="Pfam" id="PF02793">
    <property type="entry name" value="HRM"/>
    <property type="match status" value="1"/>
</dbReference>